<dbReference type="PANTHER" id="PTHR45713:SF8">
    <property type="entry name" value="SI:CH211-215K15.4"/>
    <property type="match status" value="1"/>
</dbReference>
<name>A0ABN9HHX6_9NEOB</name>
<keyword evidence="12" id="KW-1185">Reference proteome</keyword>
<dbReference type="Pfam" id="PF22633">
    <property type="entry name" value="F5_F8_type_C_2"/>
    <property type="match status" value="1"/>
</dbReference>
<keyword evidence="7" id="KW-0430">Lectin</keyword>
<evidence type="ECO:0000256" key="1">
    <source>
        <dbReference type="ARBA" id="ARBA00002219"/>
    </source>
</evidence>
<evidence type="ECO:0000256" key="8">
    <source>
        <dbReference type="ARBA" id="ARBA00022837"/>
    </source>
</evidence>
<keyword evidence="9" id="KW-1015">Disulfide bond</keyword>
<organism evidence="11 12">
    <name type="scientific">Staurois parvus</name>
    <dbReference type="NCBI Taxonomy" id="386267"/>
    <lineage>
        <taxon>Eukaryota</taxon>
        <taxon>Metazoa</taxon>
        <taxon>Chordata</taxon>
        <taxon>Craniata</taxon>
        <taxon>Vertebrata</taxon>
        <taxon>Euteleostomi</taxon>
        <taxon>Amphibia</taxon>
        <taxon>Batrachia</taxon>
        <taxon>Anura</taxon>
        <taxon>Neobatrachia</taxon>
        <taxon>Ranoidea</taxon>
        <taxon>Ranidae</taxon>
        <taxon>Staurois</taxon>
    </lineage>
</organism>
<comment type="caution">
    <text evidence="11">The sequence shown here is derived from an EMBL/GenBank/DDBJ whole genome shotgun (WGS) entry which is preliminary data.</text>
</comment>
<evidence type="ECO:0000256" key="3">
    <source>
        <dbReference type="ARBA" id="ARBA00010147"/>
    </source>
</evidence>
<evidence type="ECO:0000256" key="9">
    <source>
        <dbReference type="ARBA" id="ARBA00023157"/>
    </source>
</evidence>
<evidence type="ECO:0000256" key="2">
    <source>
        <dbReference type="ARBA" id="ARBA00004613"/>
    </source>
</evidence>
<dbReference type="Gene3D" id="2.60.120.260">
    <property type="entry name" value="Galactose-binding domain-like"/>
    <property type="match status" value="1"/>
</dbReference>
<gene>
    <name evidence="11" type="ORF">SPARVUS_LOCUS16026229</name>
</gene>
<dbReference type="InterPro" id="IPR008979">
    <property type="entry name" value="Galactose-bd-like_sf"/>
</dbReference>
<dbReference type="InterPro" id="IPR006585">
    <property type="entry name" value="FTP1"/>
</dbReference>
<dbReference type="EMBL" id="CATNWA010020990">
    <property type="protein sequence ID" value="CAI9620749.1"/>
    <property type="molecule type" value="Genomic_DNA"/>
</dbReference>
<comment type="subunit">
    <text evidence="4">Homotrimer.</text>
</comment>
<evidence type="ECO:0000256" key="4">
    <source>
        <dbReference type="ARBA" id="ARBA00011233"/>
    </source>
</evidence>
<reference evidence="11" key="1">
    <citation type="submission" date="2023-05" db="EMBL/GenBank/DDBJ databases">
        <authorList>
            <person name="Stuckert A."/>
        </authorList>
    </citation>
    <scope>NUCLEOTIDE SEQUENCE</scope>
</reference>
<evidence type="ECO:0000259" key="10">
    <source>
        <dbReference type="SMART" id="SM00607"/>
    </source>
</evidence>
<dbReference type="SUPFAM" id="SSF49785">
    <property type="entry name" value="Galactose-binding domain-like"/>
    <property type="match status" value="1"/>
</dbReference>
<protein>
    <recommendedName>
        <fullName evidence="10">Fucolectin tachylectin-4 pentraxin-1 domain-containing protein</fullName>
    </recommendedName>
</protein>
<dbReference type="SMART" id="SM00607">
    <property type="entry name" value="FTP"/>
    <property type="match status" value="1"/>
</dbReference>
<evidence type="ECO:0000256" key="6">
    <source>
        <dbReference type="ARBA" id="ARBA00022723"/>
    </source>
</evidence>
<feature type="domain" description="Fucolectin tachylectin-4 pentraxin-1" evidence="10">
    <location>
        <begin position="8"/>
        <end position="152"/>
    </location>
</feature>
<evidence type="ECO:0000313" key="12">
    <source>
        <dbReference type="Proteomes" id="UP001162483"/>
    </source>
</evidence>
<comment type="subcellular location">
    <subcellularLocation>
        <location evidence="2">Secreted</location>
    </subcellularLocation>
</comment>
<dbReference type="InterPro" id="IPR051941">
    <property type="entry name" value="BG_Antigen-Binding_Lectin"/>
</dbReference>
<evidence type="ECO:0000256" key="7">
    <source>
        <dbReference type="ARBA" id="ARBA00022734"/>
    </source>
</evidence>
<dbReference type="Proteomes" id="UP001162483">
    <property type="component" value="Unassembled WGS sequence"/>
</dbReference>
<comment type="function">
    <text evidence="1">Acts as a defensive agent. Recognizes blood group fucosylated oligosaccharides including A, B, H and Lewis B-type antigens. Does not recognize Lewis A antigen and has low affinity for monovalent haptens.</text>
</comment>
<keyword evidence="6" id="KW-0479">Metal-binding</keyword>
<comment type="similarity">
    <text evidence="3">Belongs to the fucolectin family.</text>
</comment>
<accession>A0ABN9HHX6</accession>
<keyword evidence="8" id="KW-0106">Calcium</keyword>
<evidence type="ECO:0000256" key="5">
    <source>
        <dbReference type="ARBA" id="ARBA00022525"/>
    </source>
</evidence>
<evidence type="ECO:0000313" key="11">
    <source>
        <dbReference type="EMBL" id="CAI9620749.1"/>
    </source>
</evidence>
<sequence length="158" mass="17369">YFVTFYIEKDIALRGRATQSSTYIGITNAINAIDGNLDTNLYHGSCSTTNLDTSPWWRVDLLRPYKISQIVITNRGDCCSERINGASILIGNSLENNGNNNPSCSEINYIPSGATQSFQCNNMVGRYVNIIIPGQLTYLSLCEVQVFGVPADNTPTCL</sequence>
<keyword evidence="5" id="KW-0964">Secreted</keyword>
<feature type="non-terminal residue" evidence="11">
    <location>
        <position position="1"/>
    </location>
</feature>
<dbReference type="PANTHER" id="PTHR45713">
    <property type="entry name" value="FTP DOMAIN-CONTAINING PROTEIN"/>
    <property type="match status" value="1"/>
</dbReference>
<proteinExistence type="inferred from homology"/>